<evidence type="ECO:0000313" key="2">
    <source>
        <dbReference type="Proteomes" id="UP001215598"/>
    </source>
</evidence>
<evidence type="ECO:0000313" key="1">
    <source>
        <dbReference type="EMBL" id="KAJ7720726.1"/>
    </source>
</evidence>
<accession>A0AAD7MJQ2</accession>
<feature type="non-terminal residue" evidence="1">
    <location>
        <position position="70"/>
    </location>
</feature>
<sequence>DCGGLAQVMTLRGIVYLGNSHFVCRFISKSNIVWYHDGIETGRTCMPEGRLRDVADLCATRGKNAVLLVY</sequence>
<keyword evidence="2" id="KW-1185">Reference proteome</keyword>
<reference evidence="1" key="1">
    <citation type="submission" date="2023-03" db="EMBL/GenBank/DDBJ databases">
        <title>Massive genome expansion in bonnet fungi (Mycena s.s.) driven by repeated elements and novel gene families across ecological guilds.</title>
        <authorList>
            <consortium name="Lawrence Berkeley National Laboratory"/>
            <person name="Harder C.B."/>
            <person name="Miyauchi S."/>
            <person name="Viragh M."/>
            <person name="Kuo A."/>
            <person name="Thoen E."/>
            <person name="Andreopoulos B."/>
            <person name="Lu D."/>
            <person name="Skrede I."/>
            <person name="Drula E."/>
            <person name="Henrissat B."/>
            <person name="Morin E."/>
            <person name="Kohler A."/>
            <person name="Barry K."/>
            <person name="LaButti K."/>
            <person name="Morin E."/>
            <person name="Salamov A."/>
            <person name="Lipzen A."/>
            <person name="Mereny Z."/>
            <person name="Hegedus B."/>
            <person name="Baldrian P."/>
            <person name="Stursova M."/>
            <person name="Weitz H."/>
            <person name="Taylor A."/>
            <person name="Grigoriev I.V."/>
            <person name="Nagy L.G."/>
            <person name="Martin F."/>
            <person name="Kauserud H."/>
        </authorList>
    </citation>
    <scope>NUCLEOTIDE SEQUENCE</scope>
    <source>
        <strain evidence="1">CBHHK182m</strain>
    </source>
</reference>
<comment type="caution">
    <text evidence="1">The sequence shown here is derived from an EMBL/GenBank/DDBJ whole genome shotgun (WGS) entry which is preliminary data.</text>
</comment>
<dbReference type="AlphaFoldDB" id="A0AAD7MJQ2"/>
<organism evidence="1 2">
    <name type="scientific">Mycena metata</name>
    <dbReference type="NCBI Taxonomy" id="1033252"/>
    <lineage>
        <taxon>Eukaryota</taxon>
        <taxon>Fungi</taxon>
        <taxon>Dikarya</taxon>
        <taxon>Basidiomycota</taxon>
        <taxon>Agaricomycotina</taxon>
        <taxon>Agaricomycetes</taxon>
        <taxon>Agaricomycetidae</taxon>
        <taxon>Agaricales</taxon>
        <taxon>Marasmiineae</taxon>
        <taxon>Mycenaceae</taxon>
        <taxon>Mycena</taxon>
    </lineage>
</organism>
<protein>
    <submittedName>
        <fullName evidence="1">Uncharacterized protein</fullName>
    </submittedName>
</protein>
<feature type="non-terminal residue" evidence="1">
    <location>
        <position position="1"/>
    </location>
</feature>
<dbReference type="EMBL" id="JARKIB010000237">
    <property type="protein sequence ID" value="KAJ7720726.1"/>
    <property type="molecule type" value="Genomic_DNA"/>
</dbReference>
<gene>
    <name evidence="1" type="ORF">B0H16DRAFT_1234568</name>
</gene>
<name>A0AAD7MJQ2_9AGAR</name>
<proteinExistence type="predicted"/>
<dbReference type="Proteomes" id="UP001215598">
    <property type="component" value="Unassembled WGS sequence"/>
</dbReference>